<evidence type="ECO:0000256" key="2">
    <source>
        <dbReference type="SAM" id="MobiDB-lite"/>
    </source>
</evidence>
<dbReference type="PROSITE" id="PS50110">
    <property type="entry name" value="RESPONSE_REGULATORY"/>
    <property type="match status" value="1"/>
</dbReference>
<dbReference type="Gene3D" id="3.40.50.2300">
    <property type="match status" value="1"/>
</dbReference>
<comment type="caution">
    <text evidence="4">The sequence shown here is derived from an EMBL/GenBank/DDBJ whole genome shotgun (WGS) entry which is preliminary data.</text>
</comment>
<reference evidence="4 5" key="1">
    <citation type="submission" date="2021-07" db="EMBL/GenBank/DDBJ databases">
        <title>The Aristolochia fimbriata genome: insights into angiosperm evolution, floral development and chemical biosynthesis.</title>
        <authorList>
            <person name="Jiao Y."/>
        </authorList>
    </citation>
    <scope>NUCLEOTIDE SEQUENCE [LARGE SCALE GENOMIC DNA]</scope>
    <source>
        <strain evidence="4">IBCAS-2021</strain>
        <tissue evidence="4">Leaf</tissue>
    </source>
</reference>
<dbReference type="PANTHER" id="PTHR43228">
    <property type="entry name" value="TWO-COMPONENT RESPONSE REGULATOR"/>
    <property type="match status" value="1"/>
</dbReference>
<organism evidence="4 5">
    <name type="scientific">Aristolochia fimbriata</name>
    <name type="common">White veined hardy Dutchman's pipe vine</name>
    <dbReference type="NCBI Taxonomy" id="158543"/>
    <lineage>
        <taxon>Eukaryota</taxon>
        <taxon>Viridiplantae</taxon>
        <taxon>Streptophyta</taxon>
        <taxon>Embryophyta</taxon>
        <taxon>Tracheophyta</taxon>
        <taxon>Spermatophyta</taxon>
        <taxon>Magnoliopsida</taxon>
        <taxon>Magnoliidae</taxon>
        <taxon>Piperales</taxon>
        <taxon>Aristolochiaceae</taxon>
        <taxon>Aristolochia</taxon>
    </lineage>
</organism>
<evidence type="ECO:0000256" key="1">
    <source>
        <dbReference type="PROSITE-ProRule" id="PRU00169"/>
    </source>
</evidence>
<protein>
    <recommendedName>
        <fullName evidence="3">Response regulatory domain-containing protein</fullName>
    </recommendedName>
</protein>
<comment type="caution">
    <text evidence="1">Lacks conserved residue(s) required for the propagation of feature annotation.</text>
</comment>
<name>A0AAV7EIL9_ARIFI</name>
<feature type="region of interest" description="Disordered" evidence="2">
    <location>
        <begin position="1"/>
        <end position="51"/>
    </location>
</feature>
<sequence length="135" mass="15160">MSWGFGPPKKKRKLWHEYEEATTSSRSSSLSLSPKTTTGEDSTEPPSLNNDVSVLVVDDDEESRKLLMSMLSWAGVRAREAENGHEAVKLHVIVIKKNMPVMGGPQATRMLRLMGLRQNLVHVLQQADYAITHYK</sequence>
<feature type="domain" description="Response regulatory" evidence="3">
    <location>
        <begin position="53"/>
        <end position="135"/>
    </location>
</feature>
<proteinExistence type="predicted"/>
<dbReference type="GO" id="GO:0000160">
    <property type="term" value="P:phosphorelay signal transduction system"/>
    <property type="evidence" value="ECO:0007669"/>
    <property type="project" value="InterPro"/>
</dbReference>
<dbReference type="EMBL" id="JAINDJ010000005">
    <property type="protein sequence ID" value="KAG9447940.1"/>
    <property type="molecule type" value="Genomic_DNA"/>
</dbReference>
<dbReference type="InterPro" id="IPR052048">
    <property type="entry name" value="ST_Response_Regulator"/>
</dbReference>
<dbReference type="InterPro" id="IPR001789">
    <property type="entry name" value="Sig_transdc_resp-reg_receiver"/>
</dbReference>
<evidence type="ECO:0000313" key="5">
    <source>
        <dbReference type="Proteomes" id="UP000825729"/>
    </source>
</evidence>
<dbReference type="AlphaFoldDB" id="A0AAV7EIL9"/>
<dbReference type="Proteomes" id="UP000825729">
    <property type="component" value="Unassembled WGS sequence"/>
</dbReference>
<dbReference type="SUPFAM" id="SSF52172">
    <property type="entry name" value="CheY-like"/>
    <property type="match status" value="1"/>
</dbReference>
<accession>A0AAV7EIL9</accession>
<keyword evidence="5" id="KW-1185">Reference proteome</keyword>
<dbReference type="PANTHER" id="PTHR43228:SF1">
    <property type="entry name" value="TWO-COMPONENT RESPONSE REGULATOR ARR22"/>
    <property type="match status" value="1"/>
</dbReference>
<dbReference type="InterPro" id="IPR011006">
    <property type="entry name" value="CheY-like_superfamily"/>
</dbReference>
<evidence type="ECO:0000313" key="4">
    <source>
        <dbReference type="EMBL" id="KAG9447940.1"/>
    </source>
</evidence>
<feature type="compositionally biased region" description="Low complexity" evidence="2">
    <location>
        <begin position="22"/>
        <end position="37"/>
    </location>
</feature>
<evidence type="ECO:0000259" key="3">
    <source>
        <dbReference type="PROSITE" id="PS50110"/>
    </source>
</evidence>
<gene>
    <name evidence="4" type="ORF">H6P81_014068</name>
</gene>